<organism evidence="1">
    <name type="scientific">marine metagenome</name>
    <dbReference type="NCBI Taxonomy" id="408172"/>
    <lineage>
        <taxon>unclassified sequences</taxon>
        <taxon>metagenomes</taxon>
        <taxon>ecological metagenomes</taxon>
    </lineage>
</organism>
<accession>A0A382BQ68</accession>
<sequence>KKEIEIGENLYLHHKSYDLIYVQCKKFEFSSVVDIDPHKIKDLDDVCTLEAHDKSEIHFDFRATGGTKIDHKKIRHLMERKFNVRVEHTEMVLFPVWICTIKNKKSSKTRQISLDAIFGNKIDYK</sequence>
<reference evidence="1" key="1">
    <citation type="submission" date="2018-05" db="EMBL/GenBank/DDBJ databases">
        <authorList>
            <person name="Lanie J.A."/>
            <person name="Ng W.-L."/>
            <person name="Kazmierczak K.M."/>
            <person name="Andrzejewski T.M."/>
            <person name="Davidsen T.M."/>
            <person name="Wayne K.J."/>
            <person name="Tettelin H."/>
            <person name="Glass J.I."/>
            <person name="Rusch D."/>
            <person name="Podicherti R."/>
            <person name="Tsui H.-C.T."/>
            <person name="Winkler M.E."/>
        </authorList>
    </citation>
    <scope>NUCLEOTIDE SEQUENCE</scope>
</reference>
<proteinExistence type="predicted"/>
<feature type="non-terminal residue" evidence="1">
    <location>
        <position position="1"/>
    </location>
</feature>
<dbReference type="AlphaFoldDB" id="A0A382BQ68"/>
<protein>
    <submittedName>
        <fullName evidence="1">Uncharacterized protein</fullName>
    </submittedName>
</protein>
<dbReference type="EMBL" id="UINC01030861">
    <property type="protein sequence ID" value="SVB15935.1"/>
    <property type="molecule type" value="Genomic_DNA"/>
</dbReference>
<gene>
    <name evidence="1" type="ORF">METZ01_LOCUS168789</name>
</gene>
<evidence type="ECO:0000313" key="1">
    <source>
        <dbReference type="EMBL" id="SVB15935.1"/>
    </source>
</evidence>
<name>A0A382BQ68_9ZZZZ</name>